<dbReference type="GO" id="GO:0005615">
    <property type="term" value="C:extracellular space"/>
    <property type="evidence" value="ECO:0007669"/>
    <property type="project" value="TreeGrafter"/>
</dbReference>
<dbReference type="RefSeq" id="XP_022317640.1">
    <property type="nucleotide sequence ID" value="XM_022461932.1"/>
</dbReference>
<feature type="domain" description="Lipase" evidence="6">
    <location>
        <begin position="30"/>
        <end position="356"/>
    </location>
</feature>
<keyword evidence="5" id="KW-0732">Signal</keyword>
<dbReference type="Pfam" id="PF00151">
    <property type="entry name" value="Lipase"/>
    <property type="match status" value="2"/>
</dbReference>
<dbReference type="FunFam" id="3.40.50.1820:FF:000033">
    <property type="entry name" value="Pancreatic triacylglycerol lipase"/>
    <property type="match status" value="2"/>
</dbReference>
<evidence type="ECO:0000256" key="2">
    <source>
        <dbReference type="ARBA" id="ARBA00010701"/>
    </source>
</evidence>
<reference evidence="8" key="1">
    <citation type="submission" date="2025-08" db="UniProtKB">
        <authorList>
            <consortium name="RefSeq"/>
        </authorList>
    </citation>
    <scope>IDENTIFICATION</scope>
    <source>
        <tissue evidence="8">Whole sample</tissue>
    </source>
</reference>
<evidence type="ECO:0000256" key="5">
    <source>
        <dbReference type="SAM" id="SignalP"/>
    </source>
</evidence>
<comment type="similarity">
    <text evidence="2 4">Belongs to the AB hydrolase superfamily. Lipase family.</text>
</comment>
<gene>
    <name evidence="8" type="primary">LOC111120904</name>
</gene>
<dbReference type="InterPro" id="IPR000734">
    <property type="entry name" value="TAG_lipase"/>
</dbReference>
<accession>A0A8B8CPC0</accession>
<dbReference type="GO" id="GO:0016042">
    <property type="term" value="P:lipid catabolic process"/>
    <property type="evidence" value="ECO:0007669"/>
    <property type="project" value="TreeGrafter"/>
</dbReference>
<evidence type="ECO:0000259" key="6">
    <source>
        <dbReference type="Pfam" id="PF00151"/>
    </source>
</evidence>
<dbReference type="PANTHER" id="PTHR11610">
    <property type="entry name" value="LIPASE"/>
    <property type="match status" value="1"/>
</dbReference>
<dbReference type="OrthoDB" id="199913at2759"/>
<keyword evidence="7" id="KW-1185">Reference proteome</keyword>
<evidence type="ECO:0000256" key="3">
    <source>
        <dbReference type="ARBA" id="ARBA00022525"/>
    </source>
</evidence>
<dbReference type="InterPro" id="IPR013818">
    <property type="entry name" value="Lipase"/>
</dbReference>
<evidence type="ECO:0000256" key="1">
    <source>
        <dbReference type="ARBA" id="ARBA00004613"/>
    </source>
</evidence>
<protein>
    <submittedName>
        <fullName evidence="8">Pancreatic lipase-related protein 2-like</fullName>
    </submittedName>
</protein>
<feature type="signal peptide" evidence="5">
    <location>
        <begin position="1"/>
        <end position="17"/>
    </location>
</feature>
<dbReference type="InterPro" id="IPR029058">
    <property type="entry name" value="AB_hydrolase_fold"/>
</dbReference>
<evidence type="ECO:0000256" key="4">
    <source>
        <dbReference type="RuleBase" id="RU004262"/>
    </source>
</evidence>
<dbReference type="SUPFAM" id="SSF53474">
    <property type="entry name" value="alpha/beta-Hydrolases"/>
    <property type="match status" value="2"/>
</dbReference>
<dbReference type="Proteomes" id="UP000694844">
    <property type="component" value="Chromosome 2"/>
</dbReference>
<dbReference type="Gene3D" id="3.40.50.1820">
    <property type="entry name" value="alpha/beta hydrolase"/>
    <property type="match status" value="2"/>
</dbReference>
<dbReference type="PRINTS" id="PR00821">
    <property type="entry name" value="TAGLIPASE"/>
</dbReference>
<feature type="domain" description="Lipase" evidence="6">
    <location>
        <begin position="390"/>
        <end position="713"/>
    </location>
</feature>
<evidence type="ECO:0000313" key="7">
    <source>
        <dbReference type="Proteomes" id="UP000694844"/>
    </source>
</evidence>
<feature type="chain" id="PRO_5034795194" evidence="5">
    <location>
        <begin position="18"/>
        <end position="844"/>
    </location>
</feature>
<sequence>MTSLIVIVLTFVAGVYATNTTTQNPYANKTVCYDHVGCFNNLPPFDNAAFDLPRSPEEVGTEFLLFTRGNPSSPDRLSYVSQTSISSSHYRGDIPTKIIIHGFANTVNTRWLYTMKDAFLAKGEFNVIIVAWGNGAKAPDYNQAVSNTRMVATQTRLLVQRLFHASGSLGNIHIIGHSLGAHTAGSTGRQLRGNLGRITGLDPAEPDFENHPEGVRIDPTDALFVDIIHTNGAPIRRGGAGLMQVSGHVDFYVNGGERQPGCPDLVTGAVEQLFTRNVSGAVLAASCSHGRSHEYFTESILTNCPFNAYPCESYEKFSAGGCRVCGVAGCSQLGLNADQNNGRGKMFLNTQSAQPFCGYQYVVTTVYGTHDSVGQLLLTSVTPKPIQYKTICYAYVGCFDNYPPFDNAALDLPRSPDEIGTEFLLYTRRSWNTSHHLNYSSLASVTNSLYKPSLKTKVIIHGFTNSIKSTWLYEMKDAFLKKDDFNVIIVAWGRGATAPNYNQAVSNTRMVGTQLRLIIDMLVRAGGQVGDMHLVGHSLGAHTAGYTGRLLHGRLGRITGMDPAEPDFEHLSPGIRLDPADANFVDIIHTNGAPLSSLGYGLMQVSGHVDFYVNGGEKQPGCKNQISGFFGSLFTFNTTAIGEAVACSHGRAHVYFTESILTDCPFTAFPCDNYVNFTKGECMTCGTRGCSQMGYYADQYNARGKMYLTTQVKEHGPFCGFHYVIKYDLGGTNTKGTLSLKLKGPYGESALIPLTEKDAELKTNGVVTSVIAVPVEVGEVTSVDLLYNKKKQGFFWSWAGEEHIQVVSLSVMSGELGDSSFFCVGRTLHDGTTVNIPRQTSPHC</sequence>
<comment type="subcellular location">
    <subcellularLocation>
        <location evidence="1">Secreted</location>
    </subcellularLocation>
</comment>
<dbReference type="KEGG" id="cvn:111120904"/>
<dbReference type="PANTHER" id="PTHR11610:SF173">
    <property type="entry name" value="LIPASE DOMAIN-CONTAINING PROTEIN-RELATED"/>
    <property type="match status" value="1"/>
</dbReference>
<dbReference type="SUPFAM" id="SSF49723">
    <property type="entry name" value="Lipase/lipooxygenase domain (PLAT/LH2 domain)"/>
    <property type="match status" value="1"/>
</dbReference>
<dbReference type="InterPro" id="IPR036392">
    <property type="entry name" value="PLAT/LH2_dom_sf"/>
</dbReference>
<dbReference type="Gene3D" id="2.60.60.20">
    <property type="entry name" value="PLAT/LH2 domain"/>
    <property type="match status" value="1"/>
</dbReference>
<dbReference type="InterPro" id="IPR033906">
    <property type="entry name" value="Lipase_N"/>
</dbReference>
<evidence type="ECO:0000313" key="8">
    <source>
        <dbReference type="RefSeq" id="XP_022317640.1"/>
    </source>
</evidence>
<proteinExistence type="inferred from homology"/>
<keyword evidence="3" id="KW-0964">Secreted</keyword>
<organism evidence="7 8">
    <name type="scientific">Crassostrea virginica</name>
    <name type="common">Eastern oyster</name>
    <dbReference type="NCBI Taxonomy" id="6565"/>
    <lineage>
        <taxon>Eukaryota</taxon>
        <taxon>Metazoa</taxon>
        <taxon>Spiralia</taxon>
        <taxon>Lophotrochozoa</taxon>
        <taxon>Mollusca</taxon>
        <taxon>Bivalvia</taxon>
        <taxon>Autobranchia</taxon>
        <taxon>Pteriomorphia</taxon>
        <taxon>Ostreida</taxon>
        <taxon>Ostreoidea</taxon>
        <taxon>Ostreidae</taxon>
        <taxon>Crassostrea</taxon>
    </lineage>
</organism>
<dbReference type="AlphaFoldDB" id="A0A8B8CPC0"/>
<dbReference type="GO" id="GO:0016298">
    <property type="term" value="F:lipase activity"/>
    <property type="evidence" value="ECO:0007669"/>
    <property type="project" value="InterPro"/>
</dbReference>
<name>A0A8B8CPC0_CRAVI</name>
<dbReference type="CDD" id="cd00707">
    <property type="entry name" value="Pancreat_lipase_like"/>
    <property type="match status" value="2"/>
</dbReference>
<dbReference type="GeneID" id="111120904"/>